<dbReference type="Gene3D" id="1.50.10.20">
    <property type="match status" value="1"/>
</dbReference>
<keyword evidence="1" id="KW-0812">Transmembrane</keyword>
<dbReference type="EC" id="4.2.2.2" evidence="2"/>
<dbReference type="Proteomes" id="UP000653797">
    <property type="component" value="Unassembled WGS sequence"/>
</dbReference>
<dbReference type="AlphaFoldDB" id="A0A927B821"/>
<keyword evidence="1" id="KW-0472">Membrane</keyword>
<dbReference type="SUPFAM" id="SSF81853">
    <property type="entry name" value="Family 10 polysaccharide lyase"/>
    <property type="match status" value="1"/>
</dbReference>
<feature type="transmembrane region" description="Helical" evidence="1">
    <location>
        <begin position="34"/>
        <end position="54"/>
    </location>
</feature>
<comment type="caution">
    <text evidence="2">The sequence shown here is derived from an EMBL/GenBank/DDBJ whole genome shotgun (WGS) entry which is preliminary data.</text>
</comment>
<organism evidence="2 3">
    <name type="scientific">Spirosoma validum</name>
    <dbReference type="NCBI Taxonomy" id="2771355"/>
    <lineage>
        <taxon>Bacteria</taxon>
        <taxon>Pseudomonadati</taxon>
        <taxon>Bacteroidota</taxon>
        <taxon>Cytophagia</taxon>
        <taxon>Cytophagales</taxon>
        <taxon>Cytophagaceae</taxon>
        <taxon>Spirosoma</taxon>
    </lineage>
</organism>
<evidence type="ECO:0000313" key="3">
    <source>
        <dbReference type="Proteomes" id="UP000653797"/>
    </source>
</evidence>
<dbReference type="InterPro" id="IPR012669">
    <property type="entry name" value="Pectate_lyase"/>
</dbReference>
<accession>A0A927B821</accession>
<keyword evidence="3" id="KW-1185">Reference proteome</keyword>
<evidence type="ECO:0000256" key="1">
    <source>
        <dbReference type="SAM" id="Phobius"/>
    </source>
</evidence>
<dbReference type="GO" id="GO:0030570">
    <property type="term" value="F:pectate lyase activity"/>
    <property type="evidence" value="ECO:0007669"/>
    <property type="project" value="UniProtKB-EC"/>
</dbReference>
<dbReference type="NCBIfam" id="TIGR02474">
    <property type="entry name" value="pec_lyase"/>
    <property type="match status" value="1"/>
</dbReference>
<keyword evidence="2" id="KW-0456">Lyase</keyword>
<evidence type="ECO:0000313" key="2">
    <source>
        <dbReference type="EMBL" id="MBD2757444.1"/>
    </source>
</evidence>
<protein>
    <submittedName>
        <fullName evidence="2">Pectate lyase</fullName>
        <ecNumber evidence="2">4.2.2.2</ecNumber>
    </submittedName>
</protein>
<proteinExistence type="predicted"/>
<reference evidence="2" key="1">
    <citation type="submission" date="2020-09" db="EMBL/GenBank/DDBJ databases">
        <authorList>
            <person name="Kim M.K."/>
        </authorList>
    </citation>
    <scope>NUCLEOTIDE SEQUENCE</scope>
    <source>
        <strain evidence="2">BT704</strain>
    </source>
</reference>
<sequence length="376" mass="42428">MGSRICLTAKNAKVLRKEREVALCRTVQPTLRKVSAFFAVNVLLLFWLSGPVIAQFPKDSVSERMLLYQRNDGGWPQPGGDPINYKRELTPAQQQTLIAEKSKLDATIDDQSTTREINYLIASFGQTKNDDYRKAAERGITYLLSAQNAAGGWPQFYPDSSSYRGQITYNDQAMIDVLWVMDHVATGTDGFNVVSKSLRDQAKKAVKQGIQCILKTQYRQNGKLTAWCAQHDRYTLQPAKARTFELPSLSGNESVGIVQFLMHIDNPSPAVKQAIQAAVTWFESVKLRGIAVKTINDPNQPKGRDRIVVSDPTSILWARFYDLDTNTPFFCGRDSIKKDKLADIENERRVGYAYYGTWPAKLLSADYPNWVKKWGK</sequence>
<name>A0A927B821_9BACT</name>
<dbReference type="EMBL" id="JACXAA010000022">
    <property type="protein sequence ID" value="MBD2757444.1"/>
    <property type="molecule type" value="Genomic_DNA"/>
</dbReference>
<keyword evidence="1" id="KW-1133">Transmembrane helix</keyword>
<gene>
    <name evidence="2" type="primary">pelA</name>
    <name evidence="2" type="ORF">IC230_31535</name>
</gene>
<dbReference type="Pfam" id="PF09492">
    <property type="entry name" value="Pec_lyase"/>
    <property type="match status" value="1"/>
</dbReference>